<feature type="domain" description="HAT C-terminal dimerisation" evidence="1">
    <location>
        <begin position="31"/>
        <end position="91"/>
    </location>
</feature>
<protein>
    <recommendedName>
        <fullName evidence="1">HAT C-terminal dimerisation domain-containing protein</fullName>
    </recommendedName>
</protein>
<dbReference type="InterPro" id="IPR008906">
    <property type="entry name" value="HATC_C_dom"/>
</dbReference>
<dbReference type="Proteomes" id="UP001186944">
    <property type="component" value="Unassembled WGS sequence"/>
</dbReference>
<evidence type="ECO:0000259" key="1">
    <source>
        <dbReference type="Pfam" id="PF05699"/>
    </source>
</evidence>
<keyword evidence="3" id="KW-1185">Reference proteome</keyword>
<dbReference type="GO" id="GO:0046983">
    <property type="term" value="F:protein dimerization activity"/>
    <property type="evidence" value="ECO:0007669"/>
    <property type="project" value="InterPro"/>
</dbReference>
<name>A0AA88Y2G2_PINIB</name>
<dbReference type="PANTHER" id="PTHR46880">
    <property type="entry name" value="RAS-ASSOCIATING DOMAIN-CONTAINING PROTEIN"/>
    <property type="match status" value="1"/>
</dbReference>
<dbReference type="PANTHER" id="PTHR46880:SF5">
    <property type="entry name" value="DUF4371 DOMAIN-CONTAINING PROTEIN"/>
    <property type="match status" value="1"/>
</dbReference>
<sequence>MHGIKSKSAAIRQEFVCFTELCRTQALSSVRDICLFAIKRKVEYPSVSAVAERLLVAPVSAVDCERAFSRQNLIKTNLRNSLKVTTLDNLMRLSMCEDSVDNFDYISAFKQWVNMKNRRIMDFMVPKY</sequence>
<comment type="caution">
    <text evidence="2">The sequence shown here is derived from an EMBL/GenBank/DDBJ whole genome shotgun (WGS) entry which is preliminary data.</text>
</comment>
<evidence type="ECO:0000313" key="2">
    <source>
        <dbReference type="EMBL" id="KAK3097100.1"/>
    </source>
</evidence>
<dbReference type="AlphaFoldDB" id="A0AA88Y2G2"/>
<gene>
    <name evidence="2" type="ORF">FSP39_006345</name>
</gene>
<accession>A0AA88Y2G2</accession>
<proteinExistence type="predicted"/>
<reference evidence="2" key="1">
    <citation type="submission" date="2019-08" db="EMBL/GenBank/DDBJ databases">
        <title>The improved chromosome-level genome for the pearl oyster Pinctada fucata martensii using PacBio sequencing and Hi-C.</title>
        <authorList>
            <person name="Zheng Z."/>
        </authorList>
    </citation>
    <scope>NUCLEOTIDE SEQUENCE</scope>
    <source>
        <strain evidence="2">ZZ-2019</strain>
        <tissue evidence="2">Adductor muscle</tissue>
    </source>
</reference>
<dbReference type="EMBL" id="VSWD01000007">
    <property type="protein sequence ID" value="KAK3097100.1"/>
    <property type="molecule type" value="Genomic_DNA"/>
</dbReference>
<dbReference type="SUPFAM" id="SSF53098">
    <property type="entry name" value="Ribonuclease H-like"/>
    <property type="match status" value="1"/>
</dbReference>
<dbReference type="Pfam" id="PF05699">
    <property type="entry name" value="Dimer_Tnp_hAT"/>
    <property type="match status" value="1"/>
</dbReference>
<evidence type="ECO:0000313" key="3">
    <source>
        <dbReference type="Proteomes" id="UP001186944"/>
    </source>
</evidence>
<dbReference type="InterPro" id="IPR012337">
    <property type="entry name" value="RNaseH-like_sf"/>
</dbReference>
<organism evidence="2 3">
    <name type="scientific">Pinctada imbricata</name>
    <name type="common">Atlantic pearl-oyster</name>
    <name type="synonym">Pinctada martensii</name>
    <dbReference type="NCBI Taxonomy" id="66713"/>
    <lineage>
        <taxon>Eukaryota</taxon>
        <taxon>Metazoa</taxon>
        <taxon>Spiralia</taxon>
        <taxon>Lophotrochozoa</taxon>
        <taxon>Mollusca</taxon>
        <taxon>Bivalvia</taxon>
        <taxon>Autobranchia</taxon>
        <taxon>Pteriomorphia</taxon>
        <taxon>Pterioida</taxon>
        <taxon>Pterioidea</taxon>
        <taxon>Pteriidae</taxon>
        <taxon>Pinctada</taxon>
    </lineage>
</organism>